<dbReference type="EMBL" id="CAKOGP040000557">
    <property type="protein sequence ID" value="CAJ1936399.1"/>
    <property type="molecule type" value="Genomic_DNA"/>
</dbReference>
<dbReference type="Pfam" id="PF07992">
    <property type="entry name" value="Pyr_redox_2"/>
    <property type="match status" value="1"/>
</dbReference>
<evidence type="ECO:0000259" key="2">
    <source>
        <dbReference type="Pfam" id="PF07992"/>
    </source>
</evidence>
<dbReference type="Gene3D" id="3.50.50.60">
    <property type="entry name" value="FAD/NAD(P)-binding domain"/>
    <property type="match status" value="1"/>
</dbReference>
<dbReference type="SUPFAM" id="SSF51905">
    <property type="entry name" value="FAD/NAD(P)-binding domain"/>
    <property type="match status" value="2"/>
</dbReference>
<evidence type="ECO:0000313" key="3">
    <source>
        <dbReference type="EMBL" id="CAJ1936399.1"/>
    </source>
</evidence>
<protein>
    <recommendedName>
        <fullName evidence="2">FAD/NAD(P)-binding domain-containing protein</fullName>
    </recommendedName>
</protein>
<feature type="compositionally biased region" description="Acidic residues" evidence="1">
    <location>
        <begin position="489"/>
        <end position="504"/>
    </location>
</feature>
<dbReference type="PANTHER" id="PTHR38663:SF1">
    <property type="entry name" value="L-ORNITHINE N(5)-MONOOXYGENASE"/>
    <property type="match status" value="1"/>
</dbReference>
<feature type="domain" description="FAD/NAD(P)-binding" evidence="2">
    <location>
        <begin position="10"/>
        <end position="281"/>
    </location>
</feature>
<feature type="region of interest" description="Disordered" evidence="1">
    <location>
        <begin position="488"/>
        <end position="518"/>
    </location>
</feature>
<name>A0AAD2CU24_9STRA</name>
<sequence length="528" mass="57823">MTCETICECYDIVILGAGPAGLSTLSALQESFSMDQMTDLQRNHVFSHCRKSTKGSMKRKKVAVVDPSGEWMTCWNQNFSKLGISFLRSPAMAHPDAFDGSSLVAYAVTNEREAELRASGCADHCQLQGLAEVHTGLWNLPSTPLFRDFCKDVSSRLPHTFYADHAVDIKKDASKDLNFSVHLKSGGTLKSKAVVLAMGALGDAIIPKGIATVPDERLLHWKNLEYSSSNPEHGIPCEWNDILVVGGGLTAVQVSQLALRGKPSCKVTLCSRRPLVEKHLDIGLEWADRRVATKCQADFYHQSVESKVAMLKEARGGGSVPPCYVRDVENLEKKGRLTRIVGNATFHESEAELLEFMPSLQSASNFKEKGDSPLLITIESKVHRYDGVIVACGVRPDCRKNPVCASLLQQFNDAKQAHGFPLVTEDLEWMRNVFVVGGMASLNLGPDAGNLMGMRRGATIVANTLRCHSWLRDTGNILANRFGAFDDFSSSDEETESESEDESSSETPSQDGSISSEEDLQFVLAMAE</sequence>
<dbReference type="InterPro" id="IPR036188">
    <property type="entry name" value="FAD/NAD-bd_sf"/>
</dbReference>
<dbReference type="Proteomes" id="UP001295423">
    <property type="component" value="Unassembled WGS sequence"/>
</dbReference>
<dbReference type="GO" id="GO:0016491">
    <property type="term" value="F:oxidoreductase activity"/>
    <property type="evidence" value="ECO:0007669"/>
    <property type="project" value="InterPro"/>
</dbReference>
<proteinExistence type="predicted"/>
<reference evidence="3" key="1">
    <citation type="submission" date="2023-08" db="EMBL/GenBank/DDBJ databases">
        <authorList>
            <person name="Audoor S."/>
            <person name="Bilcke G."/>
        </authorList>
    </citation>
    <scope>NUCLEOTIDE SEQUENCE</scope>
</reference>
<dbReference type="InterPro" id="IPR023753">
    <property type="entry name" value="FAD/NAD-binding_dom"/>
</dbReference>
<gene>
    <name evidence="3" type="ORF">CYCCA115_LOCUS5172</name>
</gene>
<comment type="caution">
    <text evidence="3">The sequence shown here is derived from an EMBL/GenBank/DDBJ whole genome shotgun (WGS) entry which is preliminary data.</text>
</comment>
<evidence type="ECO:0000313" key="4">
    <source>
        <dbReference type="Proteomes" id="UP001295423"/>
    </source>
</evidence>
<dbReference type="PRINTS" id="PR00368">
    <property type="entry name" value="FADPNR"/>
</dbReference>
<organism evidence="3 4">
    <name type="scientific">Cylindrotheca closterium</name>
    <dbReference type="NCBI Taxonomy" id="2856"/>
    <lineage>
        <taxon>Eukaryota</taxon>
        <taxon>Sar</taxon>
        <taxon>Stramenopiles</taxon>
        <taxon>Ochrophyta</taxon>
        <taxon>Bacillariophyta</taxon>
        <taxon>Bacillariophyceae</taxon>
        <taxon>Bacillariophycidae</taxon>
        <taxon>Bacillariales</taxon>
        <taxon>Bacillariaceae</taxon>
        <taxon>Cylindrotheca</taxon>
    </lineage>
</organism>
<keyword evidence="4" id="KW-1185">Reference proteome</keyword>
<dbReference type="AlphaFoldDB" id="A0AAD2CU24"/>
<dbReference type="PANTHER" id="PTHR38663">
    <property type="match status" value="1"/>
</dbReference>
<evidence type="ECO:0000256" key="1">
    <source>
        <dbReference type="SAM" id="MobiDB-lite"/>
    </source>
</evidence>
<accession>A0AAD2CU24</accession>